<reference evidence="2" key="2">
    <citation type="submission" date="2015-01" db="EMBL/GenBank/DDBJ databases">
        <title>Evolutionary Origins and Diversification of the Mycorrhizal Mutualists.</title>
        <authorList>
            <consortium name="DOE Joint Genome Institute"/>
            <consortium name="Mycorrhizal Genomics Consortium"/>
            <person name="Kohler A."/>
            <person name="Kuo A."/>
            <person name="Nagy L.G."/>
            <person name="Floudas D."/>
            <person name="Copeland A."/>
            <person name="Barry K.W."/>
            <person name="Cichocki N."/>
            <person name="Veneault-Fourrey C."/>
            <person name="LaButti K."/>
            <person name="Lindquist E.A."/>
            <person name="Lipzen A."/>
            <person name="Lundell T."/>
            <person name="Morin E."/>
            <person name="Murat C."/>
            <person name="Riley R."/>
            <person name="Ohm R."/>
            <person name="Sun H."/>
            <person name="Tunlid A."/>
            <person name="Henrissat B."/>
            <person name="Grigoriev I.V."/>
            <person name="Hibbett D.S."/>
            <person name="Martin F."/>
        </authorList>
    </citation>
    <scope>NUCLEOTIDE SEQUENCE [LARGE SCALE GENOMIC DNA]</scope>
    <source>
        <strain evidence="2">Marx 270</strain>
    </source>
</reference>
<protein>
    <submittedName>
        <fullName evidence="1">Uncharacterized protein</fullName>
    </submittedName>
</protein>
<feature type="non-terminal residue" evidence="1">
    <location>
        <position position="1"/>
    </location>
</feature>
<gene>
    <name evidence="1" type="ORF">M404DRAFT_80554</name>
</gene>
<reference evidence="1 2" key="1">
    <citation type="submission" date="2014-04" db="EMBL/GenBank/DDBJ databases">
        <authorList>
            <consortium name="DOE Joint Genome Institute"/>
            <person name="Kuo A."/>
            <person name="Kohler A."/>
            <person name="Costa M.D."/>
            <person name="Nagy L.G."/>
            <person name="Floudas D."/>
            <person name="Copeland A."/>
            <person name="Barry K.W."/>
            <person name="Cichocki N."/>
            <person name="Veneault-Fourrey C."/>
            <person name="LaButti K."/>
            <person name="Lindquist E.A."/>
            <person name="Lipzen A."/>
            <person name="Lundell T."/>
            <person name="Morin E."/>
            <person name="Murat C."/>
            <person name="Sun H."/>
            <person name="Tunlid A."/>
            <person name="Henrissat B."/>
            <person name="Grigoriev I.V."/>
            <person name="Hibbett D.S."/>
            <person name="Martin F."/>
            <person name="Nordberg H.P."/>
            <person name="Cantor M.N."/>
            <person name="Hua S.X."/>
        </authorList>
    </citation>
    <scope>NUCLEOTIDE SEQUENCE [LARGE SCALE GENOMIC DNA]</scope>
    <source>
        <strain evidence="1 2">Marx 270</strain>
    </source>
</reference>
<dbReference type="OrthoDB" id="3267810at2759"/>
<evidence type="ECO:0000313" key="2">
    <source>
        <dbReference type="Proteomes" id="UP000054217"/>
    </source>
</evidence>
<keyword evidence="2" id="KW-1185">Reference proteome</keyword>
<feature type="non-terminal residue" evidence="1">
    <location>
        <position position="172"/>
    </location>
</feature>
<evidence type="ECO:0000313" key="1">
    <source>
        <dbReference type="EMBL" id="KIN99488.1"/>
    </source>
</evidence>
<dbReference type="HOGENOM" id="CLU_061607_3_0_1"/>
<organism evidence="1 2">
    <name type="scientific">Pisolithus tinctorius Marx 270</name>
    <dbReference type="NCBI Taxonomy" id="870435"/>
    <lineage>
        <taxon>Eukaryota</taxon>
        <taxon>Fungi</taxon>
        <taxon>Dikarya</taxon>
        <taxon>Basidiomycota</taxon>
        <taxon>Agaricomycotina</taxon>
        <taxon>Agaricomycetes</taxon>
        <taxon>Agaricomycetidae</taxon>
        <taxon>Boletales</taxon>
        <taxon>Sclerodermatineae</taxon>
        <taxon>Pisolithaceae</taxon>
        <taxon>Pisolithus</taxon>
    </lineage>
</organism>
<proteinExistence type="predicted"/>
<dbReference type="InParanoid" id="A0A0C3NWC2"/>
<accession>A0A0C3NWC2</accession>
<dbReference type="Proteomes" id="UP000054217">
    <property type="component" value="Unassembled WGS sequence"/>
</dbReference>
<dbReference type="AlphaFoldDB" id="A0A0C3NWC2"/>
<dbReference type="EMBL" id="KN832004">
    <property type="protein sequence ID" value="KIN99488.1"/>
    <property type="molecule type" value="Genomic_DNA"/>
</dbReference>
<name>A0A0C3NWC2_PISTI</name>
<sequence>ISEAITKLSATEIMNLLTNKPLSSSMKMPAAVVQPIQALETSPNPLAIEPNTKKEVLLLGALQEAEECCEAYKQCVIMLQAWAILNKAYCNKIHFQLAFQEEKKKNPGTPGKLVEDSLPRLLSGDEFYEKVVEFTKWQKENEVQKETRQAEWEGLKAANDEWRKNEAKQKVE</sequence>